<dbReference type="InterPro" id="IPR036291">
    <property type="entry name" value="NAD(P)-bd_dom_sf"/>
</dbReference>
<dbReference type="SUPFAM" id="SSF51735">
    <property type="entry name" value="NAD(P)-binding Rossmann-fold domains"/>
    <property type="match status" value="1"/>
</dbReference>
<sequence>MKAMLLSEYKHLELTDMPKPEVGPRDVLIAVQACGVCGSDIHGYDGSTGRRIPPLIMGHEAAGVIEEVGSEVSNFQAGQRVTFDSTVSCGKCEYCRAGRINLCNNRKVLGVSCGEYRQHGAFAEYVVVPEHIVYELPDDLPFEHAAMIEAVSVAVHAANRTPVKLGQSCVVVGTGMIGLLCVQAMKKAGCGTIIAIDLDDSKLALAKELGATHAINGKAEDLIDQVKQLTGGEGADIAVEVVGATVTIQTAINALRKGGHLTLVGNLSPNIELPLQSVVTRELSVSGSCASAGEYPECIALMTSGDIQVEPLISLKAPLEDGPALFERLYSGDSGLMKVILQPQ</sequence>
<dbReference type="KEGG" id="pbs:Plabr_2347"/>
<dbReference type="Gene3D" id="3.90.180.10">
    <property type="entry name" value="Medium-chain alcohol dehydrogenases, catalytic domain"/>
    <property type="match status" value="1"/>
</dbReference>
<dbReference type="InterPro" id="IPR020843">
    <property type="entry name" value="ER"/>
</dbReference>
<dbReference type="InterPro" id="IPR013154">
    <property type="entry name" value="ADH-like_N"/>
</dbReference>
<keyword evidence="4 7" id="KW-0862">Zinc</keyword>
<dbReference type="eggNOG" id="COG1063">
    <property type="taxonomic scope" value="Bacteria"/>
</dbReference>
<organism evidence="9 10">
    <name type="scientific">Rubinisphaera brasiliensis (strain ATCC 49424 / DSM 5305 / JCM 21570 / IAM 15109 / NBRC 103401 / IFAM 1448)</name>
    <name type="common">Planctomyces brasiliensis</name>
    <dbReference type="NCBI Taxonomy" id="756272"/>
    <lineage>
        <taxon>Bacteria</taxon>
        <taxon>Pseudomonadati</taxon>
        <taxon>Planctomycetota</taxon>
        <taxon>Planctomycetia</taxon>
        <taxon>Planctomycetales</taxon>
        <taxon>Planctomycetaceae</taxon>
        <taxon>Rubinisphaera</taxon>
    </lineage>
</organism>
<dbReference type="GO" id="GO:0003939">
    <property type="term" value="F:L-iditol 2-dehydrogenase (NAD+) activity"/>
    <property type="evidence" value="ECO:0007669"/>
    <property type="project" value="UniProtKB-EC"/>
</dbReference>
<dbReference type="EC" id="1.1.1.14" evidence="9"/>
<accession>F0SMU5</accession>
<dbReference type="SMART" id="SM00829">
    <property type="entry name" value="PKS_ER"/>
    <property type="match status" value="1"/>
</dbReference>
<dbReference type="InterPro" id="IPR050129">
    <property type="entry name" value="Zn_alcohol_dh"/>
</dbReference>
<evidence type="ECO:0000256" key="6">
    <source>
        <dbReference type="ARBA" id="ARBA00023027"/>
    </source>
</evidence>
<dbReference type="InterPro" id="IPR013149">
    <property type="entry name" value="ADH-like_C"/>
</dbReference>
<evidence type="ECO:0000256" key="2">
    <source>
        <dbReference type="ARBA" id="ARBA00008072"/>
    </source>
</evidence>
<dbReference type="EMBL" id="CP002546">
    <property type="protein sequence ID" value="ADY59949.1"/>
    <property type="molecule type" value="Genomic_DNA"/>
</dbReference>
<evidence type="ECO:0000256" key="1">
    <source>
        <dbReference type="ARBA" id="ARBA00001947"/>
    </source>
</evidence>
<dbReference type="Gene3D" id="3.40.50.720">
    <property type="entry name" value="NAD(P)-binding Rossmann-like Domain"/>
    <property type="match status" value="1"/>
</dbReference>
<dbReference type="OrthoDB" id="239596at2"/>
<dbReference type="RefSeq" id="WP_013628673.1">
    <property type="nucleotide sequence ID" value="NC_015174.1"/>
</dbReference>
<name>F0SMU5_RUBBR</name>
<keyword evidence="3 7" id="KW-0479">Metal-binding</keyword>
<dbReference type="GO" id="GO:0008270">
    <property type="term" value="F:zinc ion binding"/>
    <property type="evidence" value="ECO:0007669"/>
    <property type="project" value="InterPro"/>
</dbReference>
<evidence type="ECO:0000256" key="7">
    <source>
        <dbReference type="RuleBase" id="RU361277"/>
    </source>
</evidence>
<dbReference type="STRING" id="756272.Plabr_2347"/>
<dbReference type="AlphaFoldDB" id="F0SMU5"/>
<reference evidence="10" key="1">
    <citation type="submission" date="2011-02" db="EMBL/GenBank/DDBJ databases">
        <title>The complete genome of Planctomyces brasiliensis DSM 5305.</title>
        <authorList>
            <person name="Lucas S."/>
            <person name="Copeland A."/>
            <person name="Lapidus A."/>
            <person name="Bruce D."/>
            <person name="Goodwin L."/>
            <person name="Pitluck S."/>
            <person name="Kyrpides N."/>
            <person name="Mavromatis K."/>
            <person name="Pagani I."/>
            <person name="Ivanova N."/>
            <person name="Ovchinnikova G."/>
            <person name="Lu M."/>
            <person name="Detter J.C."/>
            <person name="Han C."/>
            <person name="Land M."/>
            <person name="Hauser L."/>
            <person name="Markowitz V."/>
            <person name="Cheng J.-F."/>
            <person name="Hugenholtz P."/>
            <person name="Woyke T."/>
            <person name="Wu D."/>
            <person name="Tindall B."/>
            <person name="Pomrenke H.G."/>
            <person name="Brambilla E."/>
            <person name="Klenk H.-P."/>
            <person name="Eisen J.A."/>
        </authorList>
    </citation>
    <scope>NUCLEOTIDE SEQUENCE [LARGE SCALE GENOMIC DNA]</scope>
    <source>
        <strain evidence="10">ATCC 49424 / DSM 5305 / JCM 21570 / NBRC 103401 / IFAM 1448</strain>
    </source>
</reference>
<keyword evidence="5 9" id="KW-0560">Oxidoreductase</keyword>
<gene>
    <name evidence="9" type="ordered locus">Plabr_2347</name>
</gene>
<comment type="cofactor">
    <cofactor evidence="1 7">
        <name>Zn(2+)</name>
        <dbReference type="ChEBI" id="CHEBI:29105"/>
    </cofactor>
</comment>
<dbReference type="InterPro" id="IPR002328">
    <property type="entry name" value="ADH_Zn_CS"/>
</dbReference>
<evidence type="ECO:0000256" key="5">
    <source>
        <dbReference type="ARBA" id="ARBA00023002"/>
    </source>
</evidence>
<evidence type="ECO:0000256" key="4">
    <source>
        <dbReference type="ARBA" id="ARBA00022833"/>
    </source>
</evidence>
<dbReference type="SUPFAM" id="SSF50129">
    <property type="entry name" value="GroES-like"/>
    <property type="match status" value="1"/>
</dbReference>
<protein>
    <submittedName>
        <fullName evidence="9">L-iditol 2-dehydrogenase</fullName>
        <ecNumber evidence="9">1.1.1.14</ecNumber>
    </submittedName>
</protein>
<comment type="similarity">
    <text evidence="2 7">Belongs to the zinc-containing alcohol dehydrogenase family.</text>
</comment>
<evidence type="ECO:0000259" key="8">
    <source>
        <dbReference type="SMART" id="SM00829"/>
    </source>
</evidence>
<keyword evidence="6" id="KW-0520">NAD</keyword>
<dbReference type="Proteomes" id="UP000006860">
    <property type="component" value="Chromosome"/>
</dbReference>
<dbReference type="HOGENOM" id="CLU_026673_11_0_0"/>
<evidence type="ECO:0000313" key="10">
    <source>
        <dbReference type="Proteomes" id="UP000006860"/>
    </source>
</evidence>
<dbReference type="PANTHER" id="PTHR43401:SF2">
    <property type="entry name" value="L-THREONINE 3-DEHYDROGENASE"/>
    <property type="match status" value="1"/>
</dbReference>
<dbReference type="InterPro" id="IPR011032">
    <property type="entry name" value="GroES-like_sf"/>
</dbReference>
<dbReference type="CDD" id="cd08236">
    <property type="entry name" value="sugar_DH"/>
    <property type="match status" value="1"/>
</dbReference>
<dbReference type="PANTHER" id="PTHR43401">
    <property type="entry name" value="L-THREONINE 3-DEHYDROGENASE"/>
    <property type="match status" value="1"/>
</dbReference>
<evidence type="ECO:0000313" key="9">
    <source>
        <dbReference type="EMBL" id="ADY59949.1"/>
    </source>
</evidence>
<keyword evidence="10" id="KW-1185">Reference proteome</keyword>
<evidence type="ECO:0000256" key="3">
    <source>
        <dbReference type="ARBA" id="ARBA00022723"/>
    </source>
</evidence>
<dbReference type="Pfam" id="PF00107">
    <property type="entry name" value="ADH_zinc_N"/>
    <property type="match status" value="1"/>
</dbReference>
<feature type="domain" description="Enoyl reductase (ER)" evidence="8">
    <location>
        <begin position="7"/>
        <end position="341"/>
    </location>
</feature>
<dbReference type="Pfam" id="PF08240">
    <property type="entry name" value="ADH_N"/>
    <property type="match status" value="1"/>
</dbReference>
<dbReference type="PROSITE" id="PS00059">
    <property type="entry name" value="ADH_ZINC"/>
    <property type="match status" value="1"/>
</dbReference>
<dbReference type="FunFam" id="3.40.50.720:FF:000068">
    <property type="entry name" value="Sorbitol dehydrogenase"/>
    <property type="match status" value="1"/>
</dbReference>
<proteinExistence type="inferred from homology"/>